<sequence length="214" mass="24865">MRITDFKKFFKIILFILLFGVFCFRFTSGLNFYPLYGDEQDFVARARYFDLFFIKRDFLNKDWQSELAYDHPPIAYYIYGLTLHLKGYNDLAKEQERIGFNVSRLDEAVLGWSIADLPSVLLPSFKMIWQARKAAVVFSLGCLLLIYFLGLEIGGFATGLFSVLILGFNQLMFNTGRRAIADSILLFFFLANVLLIIYTLKFFYKKQALEFLGS</sequence>
<proteinExistence type="predicted"/>
<evidence type="ECO:0008006" key="4">
    <source>
        <dbReference type="Google" id="ProtNLM"/>
    </source>
</evidence>
<evidence type="ECO:0000313" key="2">
    <source>
        <dbReference type="EMBL" id="PJE67420.1"/>
    </source>
</evidence>
<evidence type="ECO:0000313" key="3">
    <source>
        <dbReference type="Proteomes" id="UP000231474"/>
    </source>
</evidence>
<keyword evidence="1" id="KW-0812">Transmembrane</keyword>
<accession>A0A2M8L3C0</accession>
<organism evidence="2 3">
    <name type="scientific">Candidatus Shapirobacteria bacterium CG10_big_fil_rev_8_21_14_0_10_40_9</name>
    <dbReference type="NCBI Taxonomy" id="1974888"/>
    <lineage>
        <taxon>Bacteria</taxon>
        <taxon>Candidatus Shapironibacteriota</taxon>
    </lineage>
</organism>
<dbReference type="EMBL" id="PFEK01000048">
    <property type="protein sequence ID" value="PJE67420.1"/>
    <property type="molecule type" value="Genomic_DNA"/>
</dbReference>
<feature type="transmembrane region" description="Helical" evidence="1">
    <location>
        <begin position="184"/>
        <end position="204"/>
    </location>
</feature>
<reference evidence="3" key="1">
    <citation type="submission" date="2017-09" db="EMBL/GenBank/DDBJ databases">
        <title>Depth-based differentiation of microbial function through sediment-hosted aquifers and enrichment of novel symbionts in the deep terrestrial subsurface.</title>
        <authorList>
            <person name="Probst A.J."/>
            <person name="Ladd B."/>
            <person name="Jarett J.K."/>
            <person name="Geller-Mcgrath D.E."/>
            <person name="Sieber C.M.K."/>
            <person name="Emerson J.B."/>
            <person name="Anantharaman K."/>
            <person name="Thomas B.C."/>
            <person name="Malmstrom R."/>
            <person name="Stieglmeier M."/>
            <person name="Klingl A."/>
            <person name="Woyke T."/>
            <person name="Ryan C.M."/>
            <person name="Banfield J.F."/>
        </authorList>
    </citation>
    <scope>NUCLEOTIDE SEQUENCE [LARGE SCALE GENOMIC DNA]</scope>
</reference>
<evidence type="ECO:0000256" key="1">
    <source>
        <dbReference type="SAM" id="Phobius"/>
    </source>
</evidence>
<gene>
    <name evidence="2" type="ORF">COU95_02480</name>
</gene>
<keyword evidence="1" id="KW-0472">Membrane</keyword>
<name>A0A2M8L3C0_9BACT</name>
<feature type="transmembrane region" description="Helical" evidence="1">
    <location>
        <begin position="136"/>
        <end position="164"/>
    </location>
</feature>
<dbReference type="Proteomes" id="UP000231474">
    <property type="component" value="Unassembled WGS sequence"/>
</dbReference>
<feature type="transmembrane region" description="Helical" evidence="1">
    <location>
        <begin position="12"/>
        <end position="33"/>
    </location>
</feature>
<keyword evidence="1" id="KW-1133">Transmembrane helix</keyword>
<comment type="caution">
    <text evidence="2">The sequence shown here is derived from an EMBL/GenBank/DDBJ whole genome shotgun (WGS) entry which is preliminary data.</text>
</comment>
<feature type="non-terminal residue" evidence="2">
    <location>
        <position position="214"/>
    </location>
</feature>
<protein>
    <recommendedName>
        <fullName evidence="4">Glycosyltransferase RgtA/B/C/D-like domain-containing protein</fullName>
    </recommendedName>
</protein>
<dbReference type="AlphaFoldDB" id="A0A2M8L3C0"/>